<sequence>MPHELIFYVLVIIFAGSLSLFLSLYAHLNLKNAPGAKQYIAVTILSTIFTYSYVFELCSKSLEQIKFWLKIEYLAMPFIPVFILLMCLEYIGIRLKNWIYYILFIPPIVTIFMHDTNDLHHLYYKSFSLNSEIPFPIVKLEYGPFFYVHSIFLFLCLMISMIMLFVRLRKAAVFRFKIQIFMMIAGLIMPIAANHFYLNGLSPYGIDLGPVSMSISFLFHGSALLTFQMFNVAPIARDTVFESMKDGVIVLSQNNRVVDYNHAMKDVLPILNKHMIGKPIDDILCDHHYLFELIQKGQSCDCELLINSQNIHYNIRFAPVLNKNGITVGQILTFTNITERIYLLKKLKRLASIDGLTQIFNKSFFMNRYEEVYNELKAMGENIAVVMFDIDHFKNVNDTFGHEVGDIVLSSVAKLAKDHLRSSDLIGRYGGEEFVICLPNTNILEAYKMADHIREKIAEWKTNINDEEIQVTSSFGVTSTQFLIGDEIKTMQSLIREADQALYVAKNGGRDRVEMFEQVHEYSH</sequence>
<feature type="domain" description="GGDEF" evidence="2">
    <location>
        <begin position="381"/>
        <end position="518"/>
    </location>
</feature>
<dbReference type="GO" id="GO:1902201">
    <property type="term" value="P:negative regulation of bacterial-type flagellum-dependent cell motility"/>
    <property type="evidence" value="ECO:0007669"/>
    <property type="project" value="TreeGrafter"/>
</dbReference>
<dbReference type="PANTHER" id="PTHR45138:SF9">
    <property type="entry name" value="DIGUANYLATE CYCLASE DGCM-RELATED"/>
    <property type="match status" value="1"/>
</dbReference>
<comment type="caution">
    <text evidence="3">The sequence shown here is derived from an EMBL/GenBank/DDBJ whole genome shotgun (WGS) entry which is preliminary data.</text>
</comment>
<dbReference type="AlphaFoldDB" id="A0A8J3AU07"/>
<dbReference type="PANTHER" id="PTHR45138">
    <property type="entry name" value="REGULATORY COMPONENTS OF SENSORY TRANSDUCTION SYSTEM"/>
    <property type="match status" value="1"/>
</dbReference>
<proteinExistence type="predicted"/>
<dbReference type="InterPro" id="IPR050469">
    <property type="entry name" value="Diguanylate_Cyclase"/>
</dbReference>
<feature type="transmembrane region" description="Helical" evidence="1">
    <location>
        <begin position="145"/>
        <end position="166"/>
    </location>
</feature>
<dbReference type="InterPro" id="IPR000160">
    <property type="entry name" value="GGDEF_dom"/>
</dbReference>
<gene>
    <name evidence="3" type="ORF">GCM10007380_31340</name>
</gene>
<dbReference type="InterPro" id="IPR029787">
    <property type="entry name" value="Nucleotide_cyclase"/>
</dbReference>
<dbReference type="Gene3D" id="3.30.70.270">
    <property type="match status" value="1"/>
</dbReference>
<feature type="transmembrane region" description="Helical" evidence="1">
    <location>
        <begin position="38"/>
        <end position="54"/>
    </location>
</feature>
<keyword evidence="1" id="KW-0472">Membrane</keyword>
<dbReference type="FunFam" id="3.30.70.270:FF:000001">
    <property type="entry name" value="Diguanylate cyclase domain protein"/>
    <property type="match status" value="1"/>
</dbReference>
<feature type="transmembrane region" description="Helical" evidence="1">
    <location>
        <begin position="178"/>
        <end position="197"/>
    </location>
</feature>
<dbReference type="InterPro" id="IPR035965">
    <property type="entry name" value="PAS-like_dom_sf"/>
</dbReference>
<dbReference type="CDD" id="cd01949">
    <property type="entry name" value="GGDEF"/>
    <property type="match status" value="1"/>
</dbReference>
<evidence type="ECO:0000259" key="2">
    <source>
        <dbReference type="PROSITE" id="PS50887"/>
    </source>
</evidence>
<dbReference type="SMART" id="SM00267">
    <property type="entry name" value="GGDEF"/>
    <property type="match status" value="1"/>
</dbReference>
<feature type="transmembrane region" description="Helical" evidence="1">
    <location>
        <begin position="74"/>
        <end position="91"/>
    </location>
</feature>
<accession>A0A8J3AU07</accession>
<dbReference type="EMBL" id="BMHB01000002">
    <property type="protein sequence ID" value="GGI16113.1"/>
    <property type="molecule type" value="Genomic_DNA"/>
</dbReference>
<dbReference type="Pfam" id="PF00990">
    <property type="entry name" value="GGDEF"/>
    <property type="match status" value="1"/>
</dbReference>
<dbReference type="OrthoDB" id="9759607at2"/>
<feature type="transmembrane region" description="Helical" evidence="1">
    <location>
        <begin position="98"/>
        <end position="114"/>
    </location>
</feature>
<protein>
    <submittedName>
        <fullName evidence="3">GGDEF domain-containing protein</fullName>
    </submittedName>
</protein>
<dbReference type="Pfam" id="PF16927">
    <property type="entry name" value="HisKA_7TM"/>
    <property type="match status" value="1"/>
</dbReference>
<keyword evidence="4" id="KW-1185">Reference proteome</keyword>
<dbReference type="InterPro" id="IPR000014">
    <property type="entry name" value="PAS"/>
</dbReference>
<feature type="transmembrane region" description="Helical" evidence="1">
    <location>
        <begin position="6"/>
        <end position="26"/>
    </location>
</feature>
<keyword evidence="1" id="KW-1133">Transmembrane helix</keyword>
<dbReference type="GO" id="GO:0005886">
    <property type="term" value="C:plasma membrane"/>
    <property type="evidence" value="ECO:0007669"/>
    <property type="project" value="TreeGrafter"/>
</dbReference>
<evidence type="ECO:0000313" key="4">
    <source>
        <dbReference type="Proteomes" id="UP000626244"/>
    </source>
</evidence>
<reference evidence="4" key="1">
    <citation type="journal article" date="2019" name="Int. J. Syst. Evol. Microbiol.">
        <title>The Global Catalogue of Microorganisms (GCM) 10K type strain sequencing project: providing services to taxonomists for standard genome sequencing and annotation.</title>
        <authorList>
            <consortium name="The Broad Institute Genomics Platform"/>
            <consortium name="The Broad Institute Genome Sequencing Center for Infectious Disease"/>
            <person name="Wu L."/>
            <person name="Ma J."/>
        </authorList>
    </citation>
    <scope>NUCLEOTIDE SEQUENCE [LARGE SCALE GENOMIC DNA]</scope>
    <source>
        <strain evidence="4">CGMCC 1.14993</strain>
    </source>
</reference>
<name>A0A8J3AU07_9BACI</name>
<keyword evidence="1" id="KW-0812">Transmembrane</keyword>
<dbReference type="GO" id="GO:0052621">
    <property type="term" value="F:diguanylate cyclase activity"/>
    <property type="evidence" value="ECO:0007669"/>
    <property type="project" value="TreeGrafter"/>
</dbReference>
<dbReference type="GO" id="GO:0043709">
    <property type="term" value="P:cell adhesion involved in single-species biofilm formation"/>
    <property type="evidence" value="ECO:0007669"/>
    <property type="project" value="TreeGrafter"/>
</dbReference>
<dbReference type="Gene3D" id="3.30.450.20">
    <property type="entry name" value="PAS domain"/>
    <property type="match status" value="1"/>
</dbReference>
<dbReference type="NCBIfam" id="TIGR00254">
    <property type="entry name" value="GGDEF"/>
    <property type="match status" value="1"/>
</dbReference>
<dbReference type="Proteomes" id="UP000626244">
    <property type="component" value="Unassembled WGS sequence"/>
</dbReference>
<dbReference type="InterPro" id="IPR043128">
    <property type="entry name" value="Rev_trsase/Diguanyl_cyclase"/>
</dbReference>
<dbReference type="Pfam" id="PF13426">
    <property type="entry name" value="PAS_9"/>
    <property type="match status" value="1"/>
</dbReference>
<dbReference type="InterPro" id="IPR031621">
    <property type="entry name" value="HisKA_7TM"/>
</dbReference>
<organism evidence="3 4">
    <name type="scientific">Gottfriedia solisilvae</name>
    <dbReference type="NCBI Taxonomy" id="1516104"/>
    <lineage>
        <taxon>Bacteria</taxon>
        <taxon>Bacillati</taxon>
        <taxon>Bacillota</taxon>
        <taxon>Bacilli</taxon>
        <taxon>Bacillales</taxon>
        <taxon>Bacillaceae</taxon>
        <taxon>Gottfriedia</taxon>
    </lineage>
</organism>
<evidence type="ECO:0000256" key="1">
    <source>
        <dbReference type="SAM" id="Phobius"/>
    </source>
</evidence>
<dbReference type="SUPFAM" id="SSF55785">
    <property type="entry name" value="PYP-like sensor domain (PAS domain)"/>
    <property type="match status" value="1"/>
</dbReference>
<dbReference type="CDD" id="cd00130">
    <property type="entry name" value="PAS"/>
    <property type="match status" value="1"/>
</dbReference>
<dbReference type="PROSITE" id="PS50887">
    <property type="entry name" value="GGDEF"/>
    <property type="match status" value="1"/>
</dbReference>
<feature type="transmembrane region" description="Helical" evidence="1">
    <location>
        <begin position="217"/>
        <end position="236"/>
    </location>
</feature>
<dbReference type="SUPFAM" id="SSF55073">
    <property type="entry name" value="Nucleotide cyclase"/>
    <property type="match status" value="1"/>
</dbReference>
<evidence type="ECO:0000313" key="3">
    <source>
        <dbReference type="EMBL" id="GGI16113.1"/>
    </source>
</evidence>
<dbReference type="RefSeq" id="WP_088000715.1">
    <property type="nucleotide sequence ID" value="NZ_BMHB01000002.1"/>
</dbReference>